<proteinExistence type="predicted"/>
<reference evidence="1 2" key="1">
    <citation type="journal article" date="2018" name="J. Allergy Clin. Immunol.">
        <title>High-quality assembly of Dermatophagoides pteronyssinus genome and transcriptome reveals a wide range of novel allergens.</title>
        <authorList>
            <person name="Liu X.Y."/>
            <person name="Yang K.Y."/>
            <person name="Wang M.Q."/>
            <person name="Kwok J.S."/>
            <person name="Zeng X."/>
            <person name="Yang Z."/>
            <person name="Xiao X.J."/>
            <person name="Lau C.P."/>
            <person name="Li Y."/>
            <person name="Huang Z.M."/>
            <person name="Ba J.G."/>
            <person name="Yim A.K."/>
            <person name="Ouyang C.Y."/>
            <person name="Ngai S.M."/>
            <person name="Chan T.F."/>
            <person name="Leung E.L."/>
            <person name="Liu L."/>
            <person name="Liu Z.G."/>
            <person name="Tsui S.K."/>
        </authorList>
    </citation>
    <scope>NUCLEOTIDE SEQUENCE [LARGE SCALE GENOMIC DNA]</scope>
    <source>
        <strain evidence="1">Derp</strain>
    </source>
</reference>
<evidence type="ECO:0000313" key="1">
    <source>
        <dbReference type="EMBL" id="KAH9419545.1"/>
    </source>
</evidence>
<reference evidence="1 2" key="2">
    <citation type="journal article" date="2022" name="Mol. Biol. Evol.">
        <title>Comparative Genomics Reveals Insights into the Divergent Evolution of Astigmatic Mites and Household Pest Adaptations.</title>
        <authorList>
            <person name="Xiong Q."/>
            <person name="Wan A.T."/>
            <person name="Liu X."/>
            <person name="Fung C.S."/>
            <person name="Xiao X."/>
            <person name="Malainual N."/>
            <person name="Hou J."/>
            <person name="Wang L."/>
            <person name="Wang M."/>
            <person name="Yang K.Y."/>
            <person name="Cui Y."/>
            <person name="Leung E.L."/>
            <person name="Nong W."/>
            <person name="Shin S.K."/>
            <person name="Au S.W."/>
            <person name="Jeong K.Y."/>
            <person name="Chew F.T."/>
            <person name="Hui J.H."/>
            <person name="Leung T.F."/>
            <person name="Tungtrongchitr A."/>
            <person name="Zhong N."/>
            <person name="Liu Z."/>
            <person name="Tsui S.K."/>
        </authorList>
    </citation>
    <scope>NUCLEOTIDE SEQUENCE [LARGE SCALE GENOMIC DNA]</scope>
    <source>
        <strain evidence="1">Derp</strain>
    </source>
</reference>
<gene>
    <name evidence="1" type="ORF">DERP_009602</name>
</gene>
<protein>
    <submittedName>
        <fullName evidence="1">Uncharacterized protein</fullName>
    </submittedName>
</protein>
<evidence type="ECO:0000313" key="2">
    <source>
        <dbReference type="Proteomes" id="UP000887458"/>
    </source>
</evidence>
<sequence length="105" mass="12385">MIDHCWPKLCQFDHISDYIDLMFAAIQLENTFLMSTCFAKKTTMLNKIFEYAVLKKDSQIRSVSTNYHRENSITLFLFIHGETLILDQKLKENIKIVQRKSYSST</sequence>
<keyword evidence="2" id="KW-1185">Reference proteome</keyword>
<dbReference type="Proteomes" id="UP000887458">
    <property type="component" value="Unassembled WGS sequence"/>
</dbReference>
<dbReference type="EMBL" id="NJHN03000058">
    <property type="protein sequence ID" value="KAH9419545.1"/>
    <property type="molecule type" value="Genomic_DNA"/>
</dbReference>
<organism evidence="1 2">
    <name type="scientific">Dermatophagoides pteronyssinus</name>
    <name type="common">European house dust mite</name>
    <dbReference type="NCBI Taxonomy" id="6956"/>
    <lineage>
        <taxon>Eukaryota</taxon>
        <taxon>Metazoa</taxon>
        <taxon>Ecdysozoa</taxon>
        <taxon>Arthropoda</taxon>
        <taxon>Chelicerata</taxon>
        <taxon>Arachnida</taxon>
        <taxon>Acari</taxon>
        <taxon>Acariformes</taxon>
        <taxon>Sarcoptiformes</taxon>
        <taxon>Astigmata</taxon>
        <taxon>Psoroptidia</taxon>
        <taxon>Analgoidea</taxon>
        <taxon>Pyroglyphidae</taxon>
        <taxon>Dermatophagoidinae</taxon>
        <taxon>Dermatophagoides</taxon>
    </lineage>
</organism>
<accession>A0ABQ8JAW1</accession>
<name>A0ABQ8JAW1_DERPT</name>
<comment type="caution">
    <text evidence="1">The sequence shown here is derived from an EMBL/GenBank/DDBJ whole genome shotgun (WGS) entry which is preliminary data.</text>
</comment>